<gene>
    <name evidence="10" type="ORF">Fcan01_03310</name>
</gene>
<evidence type="ECO:0000256" key="1">
    <source>
        <dbReference type="ARBA" id="ARBA00004141"/>
    </source>
</evidence>
<comment type="subcellular location">
    <subcellularLocation>
        <location evidence="2">Golgi apparatus</location>
    </subcellularLocation>
    <subcellularLocation>
        <location evidence="1">Membrane</location>
        <topology evidence="1">Multi-pass membrane protein</topology>
    </subcellularLocation>
</comment>
<feature type="signal peptide" evidence="9">
    <location>
        <begin position="1"/>
        <end position="33"/>
    </location>
</feature>
<feature type="transmembrane region" description="Helical" evidence="9">
    <location>
        <begin position="485"/>
        <end position="514"/>
    </location>
</feature>
<keyword evidence="7" id="KW-0333">Golgi apparatus</keyword>
<feature type="transmembrane region" description="Helical" evidence="9">
    <location>
        <begin position="456"/>
        <end position="479"/>
    </location>
</feature>
<evidence type="ECO:0000256" key="3">
    <source>
        <dbReference type="ARBA" id="ARBA00005227"/>
    </source>
</evidence>
<feature type="transmembrane region" description="Helical" evidence="9">
    <location>
        <begin position="557"/>
        <end position="580"/>
    </location>
</feature>
<evidence type="ECO:0000256" key="9">
    <source>
        <dbReference type="RuleBase" id="RU363079"/>
    </source>
</evidence>
<keyword evidence="11" id="KW-1185">Reference proteome</keyword>
<keyword evidence="6 9" id="KW-1133">Transmembrane helix</keyword>
<dbReference type="EMBL" id="LNIX01000001">
    <property type="protein sequence ID" value="OXA63498.1"/>
    <property type="molecule type" value="Genomic_DNA"/>
</dbReference>
<dbReference type="Proteomes" id="UP000198287">
    <property type="component" value="Unassembled WGS sequence"/>
</dbReference>
<dbReference type="OrthoDB" id="1666796at2759"/>
<keyword evidence="8 9" id="KW-0472">Membrane</keyword>
<keyword evidence="5 9" id="KW-0732">Signal</keyword>
<evidence type="ECO:0000256" key="5">
    <source>
        <dbReference type="ARBA" id="ARBA00022729"/>
    </source>
</evidence>
<organism evidence="10 11">
    <name type="scientific">Folsomia candida</name>
    <name type="common">Springtail</name>
    <dbReference type="NCBI Taxonomy" id="158441"/>
    <lineage>
        <taxon>Eukaryota</taxon>
        <taxon>Metazoa</taxon>
        <taxon>Ecdysozoa</taxon>
        <taxon>Arthropoda</taxon>
        <taxon>Hexapoda</taxon>
        <taxon>Collembola</taxon>
        <taxon>Entomobryomorpha</taxon>
        <taxon>Isotomoidea</taxon>
        <taxon>Isotomidae</taxon>
        <taxon>Proisotominae</taxon>
        <taxon>Folsomia</taxon>
    </lineage>
</organism>
<dbReference type="OMA" id="VVGFEVY"/>
<proteinExistence type="inferred from homology"/>
<dbReference type="GO" id="GO:0016020">
    <property type="term" value="C:membrane"/>
    <property type="evidence" value="ECO:0007669"/>
    <property type="project" value="UniProtKB-SubCell"/>
</dbReference>
<evidence type="ECO:0000313" key="10">
    <source>
        <dbReference type="EMBL" id="OXA63498.1"/>
    </source>
</evidence>
<dbReference type="PANTHER" id="PTHR10766">
    <property type="entry name" value="TRANSMEMBRANE 9 SUPERFAMILY PROTEIN"/>
    <property type="match status" value="1"/>
</dbReference>
<feature type="transmembrane region" description="Helical" evidence="9">
    <location>
        <begin position="521"/>
        <end position="545"/>
    </location>
</feature>
<feature type="chain" id="PRO_5011832141" description="Transmembrane 9 superfamily member" evidence="9">
    <location>
        <begin position="34"/>
        <end position="596"/>
    </location>
</feature>
<evidence type="ECO:0000256" key="7">
    <source>
        <dbReference type="ARBA" id="ARBA00023034"/>
    </source>
</evidence>
<reference evidence="10 11" key="1">
    <citation type="submission" date="2015-12" db="EMBL/GenBank/DDBJ databases">
        <title>The genome of Folsomia candida.</title>
        <authorList>
            <person name="Faddeeva A."/>
            <person name="Derks M.F."/>
            <person name="Anvar Y."/>
            <person name="Smit S."/>
            <person name="Van Straalen N."/>
            <person name="Roelofs D."/>
        </authorList>
    </citation>
    <scope>NUCLEOTIDE SEQUENCE [LARGE SCALE GENOMIC DNA]</scope>
    <source>
        <strain evidence="10 11">VU population</strain>
        <tissue evidence="10">Whole body</tissue>
    </source>
</reference>
<dbReference type="GO" id="GO:0072657">
    <property type="term" value="P:protein localization to membrane"/>
    <property type="evidence" value="ECO:0007669"/>
    <property type="project" value="TreeGrafter"/>
</dbReference>
<evidence type="ECO:0000256" key="8">
    <source>
        <dbReference type="ARBA" id="ARBA00023136"/>
    </source>
</evidence>
<evidence type="ECO:0000256" key="4">
    <source>
        <dbReference type="ARBA" id="ARBA00022692"/>
    </source>
</evidence>
<keyword evidence="4 9" id="KW-0812">Transmembrane</keyword>
<dbReference type="PANTHER" id="PTHR10766:SF55">
    <property type="entry name" value="TRANSMEMBRANE 9 SUPERFAMILY MEMBER 4"/>
    <property type="match status" value="1"/>
</dbReference>
<comment type="caution">
    <text evidence="10">The sequence shown here is derived from an EMBL/GenBank/DDBJ whole genome shotgun (WGS) entry which is preliminary data.</text>
</comment>
<protein>
    <recommendedName>
        <fullName evidence="9">Transmembrane 9 superfamily member</fullName>
    </recommendedName>
</protein>
<evidence type="ECO:0000256" key="6">
    <source>
        <dbReference type="ARBA" id="ARBA00022989"/>
    </source>
</evidence>
<dbReference type="InterPro" id="IPR004240">
    <property type="entry name" value="EMP70"/>
</dbReference>
<accession>A0A226F209</accession>
<name>A0A226F209_FOLCA</name>
<feature type="transmembrane region" description="Helical" evidence="9">
    <location>
        <begin position="385"/>
        <end position="405"/>
    </location>
</feature>
<dbReference type="Pfam" id="PF02990">
    <property type="entry name" value="EMP70"/>
    <property type="match status" value="2"/>
</dbReference>
<sequence length="596" mass="67782">MSSKYRQSIQTPFPSLLAIYFLVLLLSSDGVLSFYVPGVAPVEFKKGDPLVIKAVKMTSSQTQLPYSYYSLPFCKPNASKLVYKSENLGEVLRGDRIVSTPYEFKLGQNVACQLACHNPETPLHWKPPYATEAFSHIEHHYFVHMIVDNLPCVTKTIGPGSSSVLGGAENEDTNANSHFHVGYPLGFMSQDNQHAYINNHLDFNILYHTDDEKSFRVVGCEITPSSVNRVFIRPKETDCAVPRVTAGQQNFQDNQEIKANTDNELFFTYSVVWTPSAVREMGIEMGCLSTDDGRQYSLVLNYQLCRRGLVSHRRDIARYNNMEDSAEEALEEVGWKLVHGDVFRPPRYPRLFASLIGSGIQILGMAVVTIFFAMFGMLSPASRGALMSAMIFLYVIMGTFAGYHSSRLYRSMRGKEWKKQAFMTATLFPGIVFGTKPYQHPVRTNQIPRQIPPQPCALMAGILPFGAMFIELFFIYNALWHNQFYYMFGFLFLVFLILLVSVSQIAVVLCYFQLCGEDYHWWWRVLFSSGGSAIYMFFYAVFYFHTRLEITEFIPTLLYFAYTGLMVLTAFLLTGTIGFYSSYIFLTKIYGAVKID</sequence>
<feature type="transmembrane region" description="Helical" evidence="9">
    <location>
        <begin position="351"/>
        <end position="373"/>
    </location>
</feature>
<comment type="caution">
    <text evidence="9">Lacks conserved residue(s) required for the propagation of feature annotation.</text>
</comment>
<dbReference type="GO" id="GO:0005794">
    <property type="term" value="C:Golgi apparatus"/>
    <property type="evidence" value="ECO:0007669"/>
    <property type="project" value="UniProtKB-SubCell"/>
</dbReference>
<evidence type="ECO:0000256" key="2">
    <source>
        <dbReference type="ARBA" id="ARBA00004555"/>
    </source>
</evidence>
<dbReference type="AlphaFoldDB" id="A0A226F209"/>
<comment type="similarity">
    <text evidence="3 9">Belongs to the nonaspanin (TM9SF) (TC 9.A.2) family.</text>
</comment>
<evidence type="ECO:0000313" key="11">
    <source>
        <dbReference type="Proteomes" id="UP000198287"/>
    </source>
</evidence>